<dbReference type="NCBIfam" id="TIGR01641">
    <property type="entry name" value="phageSPP1_gp7"/>
    <property type="match status" value="1"/>
</dbReference>
<reference evidence="3" key="1">
    <citation type="submission" date="2017-06" db="EMBL/GenBank/DDBJ databases">
        <title>Novel phages from South African skin metaviromes.</title>
        <authorList>
            <person name="van Zyl L.J."/>
            <person name="Abrahams Y."/>
            <person name="Stander E.A."/>
            <person name="Kirby B.M."/>
            <person name="Clavaud C."/>
            <person name="Farcet C."/>
            <person name="Breton L."/>
            <person name="Trindade M.I."/>
        </authorList>
    </citation>
    <scope>NUCLEOTIDE SEQUENCE</scope>
</reference>
<organism evidence="3">
    <name type="scientific">uncultured Caudovirales phage</name>
    <dbReference type="NCBI Taxonomy" id="2100421"/>
    <lineage>
        <taxon>Viruses</taxon>
        <taxon>Duplodnaviria</taxon>
        <taxon>Heunggongvirae</taxon>
        <taxon>Uroviricota</taxon>
        <taxon>Caudoviricetes</taxon>
        <taxon>Peduoviridae</taxon>
        <taxon>Maltschvirus</taxon>
        <taxon>Maltschvirus maltsch</taxon>
    </lineage>
</organism>
<protein>
    <recommendedName>
        <fullName evidence="2">Phage head morphogenesis domain-containing protein</fullName>
    </recommendedName>
</protein>
<evidence type="ECO:0000259" key="2">
    <source>
        <dbReference type="Pfam" id="PF04233"/>
    </source>
</evidence>
<feature type="region of interest" description="Disordered" evidence="1">
    <location>
        <begin position="213"/>
        <end position="243"/>
    </location>
</feature>
<feature type="domain" description="Phage head morphogenesis" evidence="2">
    <location>
        <begin position="57"/>
        <end position="173"/>
    </location>
</feature>
<dbReference type="InterPro" id="IPR006528">
    <property type="entry name" value="Phage_head_morphogenesis_dom"/>
</dbReference>
<evidence type="ECO:0000313" key="3">
    <source>
        <dbReference type="EMBL" id="ASN72381.1"/>
    </source>
</evidence>
<sequence length="243" mass="28137">MDGLIEALTTNEIKFEEAVQYFGEKLVLTPKQFYELSDKYRSLAFTVGGYTKIQTLKKFHDELLRAIEDGLTMEQFKNEMNTFLESKGYEGLSNFQADNIFRTNVQTAYQVGHYEQMTSPMVKKLRPYWQYDAVNDSHTRPSHLAMNGKVFPCDSPIWDTWYPPNGFRCRCSVQTLSKRQVEERGLKVEKEVPTAAELEGGRFVNILPDPNFSTNPAKARFKPDLEGYPESLKKAYQKQQKQE</sequence>
<accession>A0A2H4JHL0</accession>
<dbReference type="EMBL" id="MF417952">
    <property type="protein sequence ID" value="ASN72381.1"/>
    <property type="molecule type" value="Genomic_DNA"/>
</dbReference>
<evidence type="ECO:0000256" key="1">
    <source>
        <dbReference type="SAM" id="MobiDB-lite"/>
    </source>
</evidence>
<dbReference type="Pfam" id="PF04233">
    <property type="entry name" value="Phage_Mu_F"/>
    <property type="match status" value="1"/>
</dbReference>
<proteinExistence type="predicted"/>
<gene>
    <name evidence="3" type="ORF">10S7_4</name>
</gene>
<name>A0A2H4JHL0_9CAUD</name>